<feature type="signal peptide" evidence="6">
    <location>
        <begin position="1"/>
        <end position="21"/>
    </location>
</feature>
<feature type="domain" description="Kazal-like" evidence="7">
    <location>
        <begin position="26"/>
        <end position="78"/>
    </location>
</feature>
<dbReference type="InterPro" id="IPR002350">
    <property type="entry name" value="Kazal_dom"/>
</dbReference>
<keyword evidence="5" id="KW-1015">Disulfide bond</keyword>
<dbReference type="Pfam" id="PF00050">
    <property type="entry name" value="Kazal_1"/>
    <property type="match status" value="1"/>
</dbReference>
<evidence type="ECO:0000313" key="9">
    <source>
        <dbReference type="Proteomes" id="UP000694414"/>
    </source>
</evidence>
<dbReference type="Ensembl" id="ENSPSMT00000022856.1">
    <property type="protein sequence ID" value="ENSPSMP00000019720.1"/>
    <property type="gene ID" value="ENSPSMG00000013926.1"/>
</dbReference>
<protein>
    <submittedName>
        <fullName evidence="8">Serine peptidase inhibitor Kazal type 1</fullName>
    </submittedName>
</protein>
<dbReference type="GO" id="GO:0010751">
    <property type="term" value="P:negative regulation of nitric oxide mediated signal transduction"/>
    <property type="evidence" value="ECO:0007669"/>
    <property type="project" value="Ensembl"/>
</dbReference>
<comment type="subcellular location">
    <subcellularLocation>
        <location evidence="1">Secreted</location>
    </subcellularLocation>
</comment>
<proteinExistence type="predicted"/>
<dbReference type="GO" id="GO:0090281">
    <property type="term" value="P:negative regulation of calcium ion import"/>
    <property type="evidence" value="ECO:0007669"/>
    <property type="project" value="Ensembl"/>
</dbReference>
<dbReference type="PROSITE" id="PS00282">
    <property type="entry name" value="KAZAL_1"/>
    <property type="match status" value="1"/>
</dbReference>
<dbReference type="GO" id="GO:0060046">
    <property type="term" value="P:regulation of acrosome reaction"/>
    <property type="evidence" value="ECO:0007669"/>
    <property type="project" value="Ensembl"/>
</dbReference>
<dbReference type="PANTHER" id="PTHR21312:SF28">
    <property type="entry name" value="OVOINHIBITOR-RELATED"/>
    <property type="match status" value="1"/>
</dbReference>
<dbReference type="SUPFAM" id="SSF100895">
    <property type="entry name" value="Kazal-type serine protease inhibitors"/>
    <property type="match status" value="1"/>
</dbReference>
<dbReference type="GeneTree" id="ENSGT00530000064228"/>
<reference evidence="8" key="2">
    <citation type="submission" date="2025-09" db="UniProtKB">
        <authorList>
            <consortium name="Ensembl"/>
        </authorList>
    </citation>
    <scope>IDENTIFICATION</scope>
</reference>
<feature type="chain" id="PRO_5034159478" evidence="6">
    <location>
        <begin position="22"/>
        <end position="78"/>
    </location>
</feature>
<dbReference type="PROSITE" id="PS51465">
    <property type="entry name" value="KAZAL_2"/>
    <property type="match status" value="1"/>
</dbReference>
<name>A0A8C8ZJE7_PROSS</name>
<dbReference type="Proteomes" id="UP000694414">
    <property type="component" value="Unplaced"/>
</dbReference>
<evidence type="ECO:0000259" key="7">
    <source>
        <dbReference type="PROSITE" id="PS51465"/>
    </source>
</evidence>
<accession>A0A8C8ZJE7</accession>
<keyword evidence="6" id="KW-0732">Signal</keyword>
<dbReference type="Gene3D" id="3.30.60.30">
    <property type="match status" value="1"/>
</dbReference>
<dbReference type="GO" id="GO:0048240">
    <property type="term" value="P:sperm capacitation"/>
    <property type="evidence" value="ECO:0007669"/>
    <property type="project" value="Ensembl"/>
</dbReference>
<dbReference type="GO" id="GO:0005615">
    <property type="term" value="C:extracellular space"/>
    <property type="evidence" value="ECO:0007669"/>
    <property type="project" value="Ensembl"/>
</dbReference>
<dbReference type="InterPro" id="IPR001239">
    <property type="entry name" value="Prot_inh_Kazal-m"/>
</dbReference>
<dbReference type="SMART" id="SM00280">
    <property type="entry name" value="KAZAL"/>
    <property type="match status" value="1"/>
</dbReference>
<dbReference type="PRINTS" id="PR00290">
    <property type="entry name" value="KAZALINHBTR"/>
</dbReference>
<evidence type="ECO:0000256" key="1">
    <source>
        <dbReference type="ARBA" id="ARBA00004613"/>
    </source>
</evidence>
<keyword evidence="2" id="KW-0964">Secreted</keyword>
<dbReference type="PANTHER" id="PTHR21312">
    <property type="entry name" value="SERINE PROTEASE INHIBITOR"/>
    <property type="match status" value="1"/>
</dbReference>
<dbReference type="GO" id="GO:2001256">
    <property type="term" value="P:regulation of store-operated calcium entry"/>
    <property type="evidence" value="ECO:0007669"/>
    <property type="project" value="Ensembl"/>
</dbReference>
<evidence type="ECO:0000256" key="5">
    <source>
        <dbReference type="ARBA" id="ARBA00023157"/>
    </source>
</evidence>
<evidence type="ECO:0000256" key="4">
    <source>
        <dbReference type="ARBA" id="ARBA00022900"/>
    </source>
</evidence>
<keyword evidence="3" id="KW-0646">Protease inhibitor</keyword>
<evidence type="ECO:0000256" key="2">
    <source>
        <dbReference type="ARBA" id="ARBA00022525"/>
    </source>
</evidence>
<evidence type="ECO:0000256" key="6">
    <source>
        <dbReference type="SAM" id="SignalP"/>
    </source>
</evidence>
<organism evidence="8 9">
    <name type="scientific">Prolemur simus</name>
    <name type="common">Greater bamboo lemur</name>
    <name type="synonym">Hapalemur simus</name>
    <dbReference type="NCBI Taxonomy" id="1328070"/>
    <lineage>
        <taxon>Eukaryota</taxon>
        <taxon>Metazoa</taxon>
        <taxon>Chordata</taxon>
        <taxon>Craniata</taxon>
        <taxon>Vertebrata</taxon>
        <taxon>Euteleostomi</taxon>
        <taxon>Mammalia</taxon>
        <taxon>Eutheria</taxon>
        <taxon>Euarchontoglires</taxon>
        <taxon>Primates</taxon>
        <taxon>Strepsirrhini</taxon>
        <taxon>Lemuriformes</taxon>
        <taxon>Lemuridae</taxon>
        <taxon>Prolemur</taxon>
    </lineage>
</organism>
<dbReference type="GO" id="GO:0004867">
    <property type="term" value="F:serine-type endopeptidase inhibitor activity"/>
    <property type="evidence" value="ECO:0007669"/>
    <property type="project" value="UniProtKB-KW"/>
</dbReference>
<evidence type="ECO:0000256" key="3">
    <source>
        <dbReference type="ARBA" id="ARBA00022690"/>
    </source>
</evidence>
<dbReference type="AlphaFoldDB" id="A0A8C8ZJE7"/>
<keyword evidence="4" id="KW-0722">Serine protease inhibitor</keyword>
<dbReference type="GO" id="GO:0007263">
    <property type="term" value="P:nitric oxide mediated signal transduction"/>
    <property type="evidence" value="ECO:0007669"/>
    <property type="project" value="Ensembl"/>
</dbReference>
<gene>
    <name evidence="8" type="primary">SPINK1</name>
</gene>
<sequence>MKITSIFLLTVLALLSSSGNCRLNNQGRQPTCIEIGGCHKVYDPVCGNDGRTYPNECTLCRENMQRQFPVLIKKEGPC</sequence>
<dbReference type="InterPro" id="IPR036058">
    <property type="entry name" value="Kazal_dom_sf"/>
</dbReference>
<evidence type="ECO:0000313" key="8">
    <source>
        <dbReference type="Ensembl" id="ENSPSMP00000019720.1"/>
    </source>
</evidence>
<reference evidence="8" key="1">
    <citation type="submission" date="2025-08" db="UniProtKB">
        <authorList>
            <consortium name="Ensembl"/>
        </authorList>
    </citation>
    <scope>IDENTIFICATION</scope>
</reference>
<keyword evidence="9" id="KW-1185">Reference proteome</keyword>